<dbReference type="InterPro" id="IPR050134">
    <property type="entry name" value="NAD-dep_sirtuin_deacylases"/>
</dbReference>
<dbReference type="Pfam" id="PF02146">
    <property type="entry name" value="SIR2"/>
    <property type="match status" value="1"/>
</dbReference>
<keyword evidence="3" id="KW-0520">NAD</keyword>
<evidence type="ECO:0000313" key="7">
    <source>
        <dbReference type="Proteomes" id="UP000739411"/>
    </source>
</evidence>
<dbReference type="Proteomes" id="UP000739411">
    <property type="component" value="Unassembled WGS sequence"/>
</dbReference>
<evidence type="ECO:0000256" key="4">
    <source>
        <dbReference type="PROSITE-ProRule" id="PRU00236"/>
    </source>
</evidence>
<evidence type="ECO:0000256" key="3">
    <source>
        <dbReference type="ARBA" id="ARBA00023027"/>
    </source>
</evidence>
<reference evidence="6 7" key="1">
    <citation type="submission" date="2020-10" db="EMBL/GenBank/DDBJ databases">
        <title>Connecting structure to function with the recovery of over 1000 high-quality activated sludge metagenome-assembled genomes encoding full-length rRNA genes using long-read sequencing.</title>
        <authorList>
            <person name="Singleton C.M."/>
            <person name="Petriglieri F."/>
            <person name="Kristensen J.M."/>
            <person name="Kirkegaard R.H."/>
            <person name="Michaelsen T.Y."/>
            <person name="Andersen M.H."/>
            <person name="Karst S.M."/>
            <person name="Dueholm M.S."/>
            <person name="Nielsen P.H."/>
            <person name="Albertsen M."/>
        </authorList>
    </citation>
    <scope>NUCLEOTIDE SEQUENCE [LARGE SCALE GENOMIC DNA]</scope>
    <source>
        <strain evidence="6">EsbW_18-Q3-R4-48_BATAC.463</strain>
    </source>
</reference>
<proteinExistence type="predicted"/>
<dbReference type="SUPFAM" id="SSF52467">
    <property type="entry name" value="DHS-like NAD/FAD-binding domain"/>
    <property type="match status" value="1"/>
</dbReference>
<dbReference type="Gene3D" id="3.30.1600.10">
    <property type="entry name" value="SIR2/SIRT2 'Small Domain"/>
    <property type="match status" value="1"/>
</dbReference>
<dbReference type="PANTHER" id="PTHR11085">
    <property type="entry name" value="NAD-DEPENDENT PROTEIN DEACYLASE SIRTUIN-5, MITOCHONDRIAL-RELATED"/>
    <property type="match status" value="1"/>
</dbReference>
<accession>A0A935JUN1</accession>
<dbReference type="InterPro" id="IPR026591">
    <property type="entry name" value="Sirtuin_cat_small_dom_sf"/>
</dbReference>
<dbReference type="GO" id="GO:0017136">
    <property type="term" value="F:histone deacetylase activity, NAD-dependent"/>
    <property type="evidence" value="ECO:0007669"/>
    <property type="project" value="TreeGrafter"/>
</dbReference>
<dbReference type="GO" id="GO:0070403">
    <property type="term" value="F:NAD+ binding"/>
    <property type="evidence" value="ECO:0007669"/>
    <property type="project" value="InterPro"/>
</dbReference>
<dbReference type="InterPro" id="IPR026590">
    <property type="entry name" value="Ssirtuin_cat_dom"/>
</dbReference>
<keyword evidence="2" id="KW-0808">Transferase</keyword>
<dbReference type="Gene3D" id="3.40.50.1220">
    <property type="entry name" value="TPP-binding domain"/>
    <property type="match status" value="1"/>
</dbReference>
<evidence type="ECO:0000259" key="5">
    <source>
        <dbReference type="PROSITE" id="PS50305"/>
    </source>
</evidence>
<comment type="caution">
    <text evidence="6">The sequence shown here is derived from an EMBL/GenBank/DDBJ whole genome shotgun (WGS) entry which is preliminary data.</text>
</comment>
<dbReference type="PROSITE" id="PS50305">
    <property type="entry name" value="SIRTUIN"/>
    <property type="match status" value="1"/>
</dbReference>
<protein>
    <recommendedName>
        <fullName evidence="1">protein acetyllysine N-acetyltransferase</fullName>
        <ecNumber evidence="1">2.3.1.286</ecNumber>
    </recommendedName>
</protein>
<feature type="domain" description="Deacetylase sirtuin-type" evidence="5">
    <location>
        <begin position="1"/>
        <end position="271"/>
    </location>
</feature>
<comment type="caution">
    <text evidence="4">Lacks conserved residue(s) required for the propagation of feature annotation.</text>
</comment>
<evidence type="ECO:0000256" key="2">
    <source>
        <dbReference type="ARBA" id="ARBA00022679"/>
    </source>
</evidence>
<dbReference type="EC" id="2.3.1.286" evidence="1"/>
<sequence>MKQSVIEQAASLIKDADGLLITAGAGMGVDSGLPDFRGREGFWRAYPALAKARIDFAEAASPETFRRDARLGWGFYGHRLALYRRTVPHAGFHILQRWAEKMPAGAFVFTSNVDGQFAKAGFDPSRICEVHGSIHHLQCLEPCNEKIWAADEVQPEVDESTCRLTSDLPHCPHCGQLARPNILMFGDWGWLERRTQLQQSRLDAWRRGVKKLVVIELGAGTAIPTVRWFGETLGVPLIRLNPTDADVDSAIGVSLQSGALVGLQAIDAVLG</sequence>
<name>A0A935JUN1_9RHOO</name>
<evidence type="ECO:0000256" key="1">
    <source>
        <dbReference type="ARBA" id="ARBA00012928"/>
    </source>
</evidence>
<evidence type="ECO:0000313" key="6">
    <source>
        <dbReference type="EMBL" id="MBK7414082.1"/>
    </source>
</evidence>
<dbReference type="PANTHER" id="PTHR11085:SF4">
    <property type="entry name" value="NAD-DEPENDENT PROTEIN DEACYLASE"/>
    <property type="match status" value="1"/>
</dbReference>
<organism evidence="6 7">
    <name type="scientific">Candidatus Dechloromonas phosphorivorans</name>
    <dbReference type="NCBI Taxonomy" id="2899244"/>
    <lineage>
        <taxon>Bacteria</taxon>
        <taxon>Pseudomonadati</taxon>
        <taxon>Pseudomonadota</taxon>
        <taxon>Betaproteobacteria</taxon>
        <taxon>Rhodocyclales</taxon>
        <taxon>Azonexaceae</taxon>
        <taxon>Dechloromonas</taxon>
    </lineage>
</organism>
<gene>
    <name evidence="6" type="ORF">IPJ38_02145</name>
</gene>
<dbReference type="InterPro" id="IPR029035">
    <property type="entry name" value="DHS-like_NAD/FAD-binding_dom"/>
</dbReference>
<dbReference type="AlphaFoldDB" id="A0A935JUN1"/>
<dbReference type="EMBL" id="JADJMS010000006">
    <property type="protein sequence ID" value="MBK7414082.1"/>
    <property type="molecule type" value="Genomic_DNA"/>
</dbReference>
<dbReference type="InterPro" id="IPR003000">
    <property type="entry name" value="Sirtuin"/>
</dbReference>